<dbReference type="SUPFAM" id="SSF53774">
    <property type="entry name" value="Glutaminase/Asparaginase"/>
    <property type="match status" value="1"/>
</dbReference>
<dbReference type="PRINTS" id="PR00139">
    <property type="entry name" value="ASNGLNASE"/>
</dbReference>
<evidence type="ECO:0000256" key="1">
    <source>
        <dbReference type="ARBA" id="ARBA00010518"/>
    </source>
</evidence>
<keyword evidence="2" id="KW-0378">Hydrolase</keyword>
<dbReference type="PIRSF" id="PIRSF001220">
    <property type="entry name" value="L-ASNase_gatD"/>
    <property type="match status" value="1"/>
</dbReference>
<dbReference type="PROSITE" id="PS51732">
    <property type="entry name" value="ASN_GLN_ASE_3"/>
    <property type="match status" value="1"/>
</dbReference>
<name>A0ABT2PUY5_9BURK</name>
<dbReference type="PROSITE" id="PS00144">
    <property type="entry name" value="ASN_GLN_ASE_1"/>
    <property type="match status" value="1"/>
</dbReference>
<dbReference type="EMBL" id="JAODYH010000014">
    <property type="protein sequence ID" value="MCT9813052.1"/>
    <property type="molecule type" value="Genomic_DNA"/>
</dbReference>
<keyword evidence="8" id="KW-1185">Reference proteome</keyword>
<evidence type="ECO:0000259" key="6">
    <source>
        <dbReference type="Pfam" id="PF17763"/>
    </source>
</evidence>
<dbReference type="RefSeq" id="WP_261502299.1">
    <property type="nucleotide sequence ID" value="NZ_JAODYH010000014.1"/>
</dbReference>
<dbReference type="InterPro" id="IPR027475">
    <property type="entry name" value="Asparaginase/glutaminase_AS2"/>
</dbReference>
<evidence type="ECO:0000313" key="7">
    <source>
        <dbReference type="EMBL" id="MCT9813052.1"/>
    </source>
</evidence>
<dbReference type="CDD" id="cd08964">
    <property type="entry name" value="L-asparaginase_II"/>
    <property type="match status" value="1"/>
</dbReference>
<dbReference type="InterPro" id="IPR027473">
    <property type="entry name" value="L-asparaginase_C"/>
</dbReference>
<comment type="similarity">
    <text evidence="1">Belongs to the asparaginase 1 family.</text>
</comment>
<dbReference type="PANTHER" id="PTHR11707:SF28">
    <property type="entry name" value="60 KDA LYSOPHOSPHOLIPASE"/>
    <property type="match status" value="1"/>
</dbReference>
<evidence type="ECO:0000313" key="8">
    <source>
        <dbReference type="Proteomes" id="UP001525968"/>
    </source>
</evidence>
<dbReference type="Pfam" id="PF00710">
    <property type="entry name" value="Asparaginase"/>
    <property type="match status" value="1"/>
</dbReference>
<comment type="caution">
    <text evidence="7">The sequence shown here is derived from an EMBL/GenBank/DDBJ whole genome shotgun (WGS) entry which is preliminary data.</text>
</comment>
<sequence>MGKAKNVVILATGGTIAGTAAHSSQSVGYTAAQLGVEQLLAAVPDLAQVAGGGLISEQVAQLDSKDMDGPTWRHLALRCAHWQAQEDVAAVVITHGTDTLEETAWFLHEVLPVSTKPVVLTCAMRPATALLADGPQNLRDAVACAVDAKACGVLVVAAGQVHGARAVRKQHPYRLDAFSSGEQGPLGWMEEGRVRWQQPADMGGAQGGCLELLPAAGDWPWVELVSSHAGCNGRAVDALVAQGVQGLVVAATGNGTLHHALEAALQRAMRAGVPVWLGTRCSEGQLVGSPETASTEALQPRPVTLSPVKARISLQLALISDL</sequence>
<evidence type="ECO:0000259" key="5">
    <source>
        <dbReference type="Pfam" id="PF00710"/>
    </source>
</evidence>
<dbReference type="SMART" id="SM00870">
    <property type="entry name" value="Asparaginase"/>
    <property type="match status" value="1"/>
</dbReference>
<dbReference type="Proteomes" id="UP001525968">
    <property type="component" value="Unassembled WGS sequence"/>
</dbReference>
<dbReference type="InterPro" id="IPR006034">
    <property type="entry name" value="Asparaginase/glutaminase-like"/>
</dbReference>
<dbReference type="PROSITE" id="PS00917">
    <property type="entry name" value="ASN_GLN_ASE_2"/>
    <property type="match status" value="1"/>
</dbReference>
<feature type="domain" description="Asparaginase/glutaminase C-terminal" evidence="6">
    <location>
        <begin position="222"/>
        <end position="318"/>
    </location>
</feature>
<dbReference type="Pfam" id="PF17763">
    <property type="entry name" value="Asparaginase_C"/>
    <property type="match status" value="1"/>
</dbReference>
<dbReference type="InterPro" id="IPR037152">
    <property type="entry name" value="L-asparaginase_N_sf"/>
</dbReference>
<protein>
    <submittedName>
        <fullName evidence="7">Asparaginase</fullName>
    </submittedName>
</protein>
<feature type="active site" evidence="4">
    <location>
        <position position="97"/>
    </location>
</feature>
<dbReference type="Gene3D" id="3.40.50.1170">
    <property type="entry name" value="L-asparaginase, N-terminal domain"/>
    <property type="match status" value="1"/>
</dbReference>
<dbReference type="Gene3D" id="3.40.50.40">
    <property type="match status" value="1"/>
</dbReference>
<organism evidence="7 8">
    <name type="scientific">Acidovorax bellezanensis</name>
    <dbReference type="NCBI Taxonomy" id="2976702"/>
    <lineage>
        <taxon>Bacteria</taxon>
        <taxon>Pseudomonadati</taxon>
        <taxon>Pseudomonadota</taxon>
        <taxon>Betaproteobacteria</taxon>
        <taxon>Burkholderiales</taxon>
        <taxon>Comamonadaceae</taxon>
        <taxon>Acidovorax</taxon>
    </lineage>
</organism>
<dbReference type="PIRSF" id="PIRSF500176">
    <property type="entry name" value="L_ASNase"/>
    <property type="match status" value="1"/>
</dbReference>
<dbReference type="InterPro" id="IPR020827">
    <property type="entry name" value="Asparaginase/glutaminase_AS1"/>
</dbReference>
<feature type="domain" description="L-asparaginase N-terminal" evidence="5">
    <location>
        <begin position="6"/>
        <end position="199"/>
    </location>
</feature>
<dbReference type="InterPro" id="IPR036152">
    <property type="entry name" value="Asp/glu_Ase-like_sf"/>
</dbReference>
<evidence type="ECO:0000256" key="4">
    <source>
        <dbReference type="PROSITE-ProRule" id="PRU10100"/>
    </source>
</evidence>
<feature type="active site" evidence="3">
    <location>
        <position position="15"/>
    </location>
</feature>
<proteinExistence type="inferred from homology"/>
<accession>A0ABT2PUY5</accession>
<dbReference type="InterPro" id="IPR027474">
    <property type="entry name" value="L-asparaginase_N"/>
</dbReference>
<dbReference type="PANTHER" id="PTHR11707">
    <property type="entry name" value="L-ASPARAGINASE"/>
    <property type="match status" value="1"/>
</dbReference>
<dbReference type="SFLD" id="SFLDS00057">
    <property type="entry name" value="Glutaminase/Asparaginase"/>
    <property type="match status" value="1"/>
</dbReference>
<dbReference type="InterPro" id="IPR004550">
    <property type="entry name" value="AsnASE_II"/>
</dbReference>
<reference evidence="7 8" key="1">
    <citation type="submission" date="2022-09" db="EMBL/GenBank/DDBJ databases">
        <title>Draft genome of isolate Be4.</title>
        <authorList>
            <person name="Sanchez-Castro I."/>
            <person name="Martinez-Rodriguez P."/>
            <person name="Descostes M."/>
            <person name="Merroun M."/>
        </authorList>
    </citation>
    <scope>NUCLEOTIDE SEQUENCE [LARGE SCALE GENOMIC DNA]</scope>
    <source>
        <strain evidence="7 8">Be4</strain>
    </source>
</reference>
<evidence type="ECO:0000256" key="3">
    <source>
        <dbReference type="PROSITE-ProRule" id="PRU10099"/>
    </source>
</evidence>
<dbReference type="InterPro" id="IPR040919">
    <property type="entry name" value="Asparaginase_C"/>
</dbReference>
<evidence type="ECO:0000256" key="2">
    <source>
        <dbReference type="ARBA" id="ARBA00022801"/>
    </source>
</evidence>
<gene>
    <name evidence="7" type="ORF">N0K08_20685</name>
</gene>